<name>A0A0P8A2Y6_9EURY</name>
<evidence type="ECO:0008006" key="3">
    <source>
        <dbReference type="Google" id="ProtNLM"/>
    </source>
</evidence>
<proteinExistence type="predicted"/>
<dbReference type="AlphaFoldDB" id="A0A0P8A2Y6"/>
<evidence type="ECO:0000313" key="1">
    <source>
        <dbReference type="EMBL" id="KPQ42464.1"/>
    </source>
</evidence>
<dbReference type="Gene3D" id="3.30.160.250">
    <property type="match status" value="1"/>
</dbReference>
<accession>A0A0P8A2Y6</accession>
<dbReference type="PATRIC" id="fig|1719120.3.peg.3230"/>
<dbReference type="InterPro" id="IPR035069">
    <property type="entry name" value="TTHA1013/TTHA0281-like"/>
</dbReference>
<dbReference type="EMBL" id="LKCM01000232">
    <property type="protein sequence ID" value="KPQ42464.1"/>
    <property type="molecule type" value="Genomic_DNA"/>
</dbReference>
<dbReference type="Proteomes" id="UP000050360">
    <property type="component" value="Unassembled WGS sequence"/>
</dbReference>
<comment type="caution">
    <text evidence="1">The sequence shown here is derived from an EMBL/GenBank/DDBJ whole genome shotgun (WGS) entry which is preliminary data.</text>
</comment>
<dbReference type="SUPFAM" id="SSF143100">
    <property type="entry name" value="TTHA1013/TTHA0281-like"/>
    <property type="match status" value="1"/>
</dbReference>
<protein>
    <recommendedName>
        <fullName evidence="3">HicB-like antitoxin of toxin-antitoxin system domain-containing protein</fullName>
    </recommendedName>
</protein>
<organism evidence="1 2">
    <name type="scientific">Candidatus Methanoperedens nitratireducens</name>
    <dbReference type="NCBI Taxonomy" id="1392998"/>
    <lineage>
        <taxon>Archaea</taxon>
        <taxon>Methanobacteriati</taxon>
        <taxon>Methanobacteriota</taxon>
        <taxon>Stenosarchaea group</taxon>
        <taxon>Methanomicrobia</taxon>
        <taxon>Methanosarcinales</taxon>
        <taxon>ANME-2 cluster</taxon>
        <taxon>Candidatus Methanoperedentaceae</taxon>
        <taxon>Candidatus Methanoperedens</taxon>
    </lineage>
</organism>
<sequence length="90" mass="10106">MKIRYILTDYVNQQLAQAVYDKLEDGTFSGRIPSCKGVVAFGSTLRECEEELHSTLEDWILVGLKLNHPLPVIAKINLNTTPTYEPVEAV</sequence>
<dbReference type="Pfam" id="PF21748">
    <property type="entry name" value="UPF0150"/>
    <property type="match status" value="1"/>
</dbReference>
<gene>
    <name evidence="1" type="ORF">MPEBLZ_02974</name>
</gene>
<evidence type="ECO:0000313" key="2">
    <source>
        <dbReference type="Proteomes" id="UP000050360"/>
    </source>
</evidence>
<reference evidence="1 2" key="1">
    <citation type="submission" date="2015-09" db="EMBL/GenBank/DDBJ databases">
        <title>A metagenomics-based metabolic model of nitrate-dependent anaerobic oxidation of methane by Methanoperedens-like archaea.</title>
        <authorList>
            <person name="Arshad A."/>
            <person name="Speth D.R."/>
            <person name="De Graaf R.M."/>
            <person name="Op Den Camp H.J."/>
            <person name="Jetten M.S."/>
            <person name="Welte C.U."/>
        </authorList>
    </citation>
    <scope>NUCLEOTIDE SEQUENCE [LARGE SCALE GENOMIC DNA]</scope>
</reference>
<dbReference type="InterPro" id="IPR049389">
    <property type="entry name" value="TTHA0281-like"/>
</dbReference>